<name>A0A240E3R2_9BURK</name>
<reference evidence="2" key="1">
    <citation type="submission" date="2017-08" db="EMBL/GenBank/DDBJ databases">
        <authorList>
            <person name="Varghese N."/>
            <person name="Submissions S."/>
        </authorList>
    </citation>
    <scope>NUCLEOTIDE SEQUENCE [LARGE SCALE GENOMIC DNA]</scope>
    <source>
        <strain evidence="2">AP-Melu-1000-B4</strain>
    </source>
</reference>
<dbReference type="EMBL" id="OANS01000004">
    <property type="protein sequence ID" value="SNX29156.1"/>
    <property type="molecule type" value="Genomic_DNA"/>
</dbReference>
<keyword evidence="2" id="KW-1185">Reference proteome</keyword>
<sequence>MTDETQAPNDEDFDYGCQCAMTLLNEPTEECLNDLIDELDEDGMIATEVVYGLLATILMSMNAEDGDEGAEEEH</sequence>
<organism evidence="1 2">
    <name type="scientific">Polynucleobacter meluiroseus</name>
    <dbReference type="NCBI Taxonomy" id="1938814"/>
    <lineage>
        <taxon>Bacteria</taxon>
        <taxon>Pseudomonadati</taxon>
        <taxon>Pseudomonadota</taxon>
        <taxon>Betaproteobacteria</taxon>
        <taxon>Burkholderiales</taxon>
        <taxon>Burkholderiaceae</taxon>
        <taxon>Polynucleobacter</taxon>
    </lineage>
</organism>
<protein>
    <submittedName>
        <fullName evidence="1">Uncharacterized protein</fullName>
    </submittedName>
</protein>
<dbReference type="AlphaFoldDB" id="A0A240E3R2"/>
<accession>A0A240E3R2</accession>
<evidence type="ECO:0000313" key="2">
    <source>
        <dbReference type="Proteomes" id="UP000218069"/>
    </source>
</evidence>
<dbReference type="RefSeq" id="WP_096673980.1">
    <property type="nucleotide sequence ID" value="NZ_OANS01000004.1"/>
</dbReference>
<evidence type="ECO:0000313" key="1">
    <source>
        <dbReference type="EMBL" id="SNX29156.1"/>
    </source>
</evidence>
<dbReference type="OrthoDB" id="9132934at2"/>
<dbReference type="Proteomes" id="UP000218069">
    <property type="component" value="Unassembled WGS sequence"/>
</dbReference>
<proteinExistence type="predicted"/>
<gene>
    <name evidence="1" type="ORF">SAMN06295945_1521</name>
</gene>